<dbReference type="AlphaFoldDB" id="A0A3T0E9Q4"/>
<evidence type="ECO:0000313" key="1">
    <source>
        <dbReference type="EMBL" id="AZU03990.1"/>
    </source>
</evidence>
<evidence type="ECO:0000313" key="2">
    <source>
        <dbReference type="Proteomes" id="UP000286954"/>
    </source>
</evidence>
<dbReference type="OrthoDB" id="7626257at2"/>
<protein>
    <submittedName>
        <fullName evidence="1">Uncharacterized protein</fullName>
    </submittedName>
</protein>
<sequence length="304" mass="32880">MAFSFWKALGYGVKRVRERPVEAARIWAFDAAFIIVLPFVLLAVSGAWTGQGGRITLDGLPPAQAFAALAIFFSMSVFWLCSEGAWARFLATDEPAGIIPYRLGKDELRIFGLLVAWSILAIIIAFCMMMPIALLATMMADGVVAGRASAGFFAVLLMIAGMFILPRVNTSLMLAVRRKAFNPMYHFSATDPFWFRLGLAFGVGVVFALLLAYALPLFLAFVLGFDGPARLVMGGQSMTPWAEWFAVQKSPQAGHALIVLIAWLGSGAGMLVARGIYAHAALNALEQHQLDARHVYPAGEATTG</sequence>
<reference evidence="1 2" key="1">
    <citation type="submission" date="2016-12" db="EMBL/GenBank/DDBJ databases">
        <title>The genome of dimorphic prosthecate Glycocaulis alkaliphilus 6b-8t, isolated from crude oil dictates its adaptability in petroleum environments.</title>
        <authorList>
            <person name="Wu X.-L."/>
            <person name="Geng S."/>
        </authorList>
    </citation>
    <scope>NUCLEOTIDE SEQUENCE [LARGE SCALE GENOMIC DNA]</scope>
    <source>
        <strain evidence="1 2">6B-8</strain>
    </source>
</reference>
<accession>A0A3T0E9Q4</accession>
<dbReference type="Proteomes" id="UP000286954">
    <property type="component" value="Chromosome"/>
</dbReference>
<organism evidence="1 2">
    <name type="scientific">Glycocaulis alkaliphilus</name>
    <dbReference type="NCBI Taxonomy" id="1434191"/>
    <lineage>
        <taxon>Bacteria</taxon>
        <taxon>Pseudomonadati</taxon>
        <taxon>Pseudomonadota</taxon>
        <taxon>Alphaproteobacteria</taxon>
        <taxon>Maricaulales</taxon>
        <taxon>Maricaulaceae</taxon>
        <taxon>Glycocaulis</taxon>
    </lineage>
</organism>
<proteinExistence type="predicted"/>
<name>A0A3T0E9Q4_9PROT</name>
<dbReference type="KEGG" id="gak:X907_1457"/>
<dbReference type="RefSeq" id="WP_127566643.1">
    <property type="nucleotide sequence ID" value="NZ_BMFB01000003.1"/>
</dbReference>
<gene>
    <name evidence="1" type="ORF">X907_1457</name>
</gene>
<keyword evidence="2" id="KW-1185">Reference proteome</keyword>
<dbReference type="EMBL" id="CP018911">
    <property type="protein sequence ID" value="AZU03990.1"/>
    <property type="molecule type" value="Genomic_DNA"/>
</dbReference>